<organism evidence="1 2">
    <name type="scientific">Caligus rogercresseyi</name>
    <name type="common">Sea louse</name>
    <dbReference type="NCBI Taxonomy" id="217165"/>
    <lineage>
        <taxon>Eukaryota</taxon>
        <taxon>Metazoa</taxon>
        <taxon>Ecdysozoa</taxon>
        <taxon>Arthropoda</taxon>
        <taxon>Crustacea</taxon>
        <taxon>Multicrustacea</taxon>
        <taxon>Hexanauplia</taxon>
        <taxon>Copepoda</taxon>
        <taxon>Siphonostomatoida</taxon>
        <taxon>Caligidae</taxon>
        <taxon>Caligus</taxon>
    </lineage>
</organism>
<dbReference type="OrthoDB" id="10060229at2759"/>
<protein>
    <submittedName>
        <fullName evidence="1">Torso-like protein</fullName>
    </submittedName>
</protein>
<gene>
    <name evidence="1" type="ORF">FKW44_016052</name>
</gene>
<feature type="non-terminal residue" evidence="1">
    <location>
        <position position="66"/>
    </location>
</feature>
<proteinExistence type="predicted"/>
<evidence type="ECO:0000313" key="1">
    <source>
        <dbReference type="EMBL" id="QQP41621.1"/>
    </source>
</evidence>
<name>A0A7T8K126_CALRO</name>
<dbReference type="EMBL" id="CP045900">
    <property type="protein sequence ID" value="QQP41621.1"/>
    <property type="molecule type" value="Genomic_DNA"/>
</dbReference>
<dbReference type="AlphaFoldDB" id="A0A7T8K126"/>
<reference evidence="2" key="1">
    <citation type="submission" date="2021-01" db="EMBL/GenBank/DDBJ databases">
        <title>Caligus Genome Assembly.</title>
        <authorList>
            <person name="Gallardo-Escarate C."/>
        </authorList>
    </citation>
    <scope>NUCLEOTIDE SEQUENCE [LARGE SCALE GENOMIC DNA]</scope>
</reference>
<sequence length="66" mass="7723">PREDPGSWLIREPTNSILAPGSYSVSQEFRNGNFEPYYQVYLCDDTNELKEAFFKDFKVIKDKSKL</sequence>
<evidence type="ECO:0000313" key="2">
    <source>
        <dbReference type="Proteomes" id="UP000595437"/>
    </source>
</evidence>
<dbReference type="Proteomes" id="UP000595437">
    <property type="component" value="Chromosome 11"/>
</dbReference>
<accession>A0A7T8K126</accession>
<feature type="non-terminal residue" evidence="1">
    <location>
        <position position="1"/>
    </location>
</feature>
<keyword evidence="2" id="KW-1185">Reference proteome</keyword>